<keyword evidence="3" id="KW-0378">Hydrolase</keyword>
<dbReference type="PhylomeDB" id="E9FS60"/>
<dbReference type="OrthoDB" id="10035764at2759"/>
<dbReference type="Pfam" id="PF17771">
    <property type="entry name" value="ADAMTS_CR_2"/>
    <property type="match status" value="1"/>
</dbReference>
<keyword evidence="7" id="KW-0325">Glycoprotein</keyword>
<dbReference type="KEGG" id="dpx:DAPPUDRAFT_309664"/>
<dbReference type="GO" id="GO:0006508">
    <property type="term" value="P:proteolysis"/>
    <property type="evidence" value="ECO:0007669"/>
    <property type="project" value="UniProtKB-KW"/>
</dbReference>
<keyword evidence="5" id="KW-0482">Metalloprotease</keyword>
<dbReference type="PROSITE" id="PS50215">
    <property type="entry name" value="ADAM_MEPRO"/>
    <property type="match status" value="1"/>
</dbReference>
<dbReference type="InterPro" id="IPR001590">
    <property type="entry name" value="Peptidase_M12B"/>
</dbReference>
<dbReference type="PANTHER" id="PTHR13723:SF275">
    <property type="entry name" value="STALL, ISOFORM C"/>
    <property type="match status" value="1"/>
</dbReference>
<dbReference type="EMBL" id="GL732523">
    <property type="protein sequence ID" value="EFX89976.1"/>
    <property type="molecule type" value="Genomic_DNA"/>
</dbReference>
<keyword evidence="4 8" id="KW-0862">Zinc</keyword>
<dbReference type="Gene3D" id="3.40.1620.60">
    <property type="match status" value="1"/>
</dbReference>
<evidence type="ECO:0000256" key="5">
    <source>
        <dbReference type="ARBA" id="ARBA00023049"/>
    </source>
</evidence>
<accession>E9FS60</accession>
<evidence type="ECO:0000313" key="11">
    <source>
        <dbReference type="Proteomes" id="UP000000305"/>
    </source>
</evidence>
<evidence type="ECO:0000256" key="3">
    <source>
        <dbReference type="ARBA" id="ARBA00022801"/>
    </source>
</evidence>
<feature type="domain" description="Peptidase M12B" evidence="9">
    <location>
        <begin position="41"/>
        <end position="277"/>
    </location>
</feature>
<feature type="active site" evidence="8">
    <location>
        <position position="217"/>
    </location>
</feature>
<keyword evidence="1" id="KW-0645">Protease</keyword>
<dbReference type="GO" id="GO:0046872">
    <property type="term" value="F:metal ion binding"/>
    <property type="evidence" value="ECO:0007669"/>
    <property type="project" value="UniProtKB-KW"/>
</dbReference>
<dbReference type="AlphaFoldDB" id="E9FS60"/>
<sequence length="448" mass="50355">MESQNHHLVRRMSWNPQAQPLVPKNRKRVERSINIQSESGITIETAVFVDAFLYSHMARTNFPDDTEQEMTHFVLAMINAVQLLYQDDSLGREIDFQVQRLEMWTRQPLDLLPILAVSSSGTTTAMPGKQGIHDIDRYLNRFCHWQNRENPSDDHDPDHWDHALLLTGLDLFALGRDGFTTHQIVGLAPIGGMCTATSSCTVNEGRHFESVYVVAHEIGHSLGMKHDGREAGNDCDSGSFLMSPTLGSGKTQWSPCSKQYLDAFLNTMQAGCLRDRSWTPQRLDHNASTSLPGERFTADQQCMLRHGRESRRSPQRPLHEICRDLRCTSVPARSVRQIGSRLVSYAAHPALEGTTCGEGKWCRRSRCTSRVRLQNFDVDQNTYNNGDNPLWSVVTPCASGCLYGINSLSSGSMAISTQVQNFYRATTCDIKLVMDHKYSSISVFAKIT</sequence>
<organism evidence="10 11">
    <name type="scientific">Daphnia pulex</name>
    <name type="common">Water flea</name>
    <dbReference type="NCBI Taxonomy" id="6669"/>
    <lineage>
        <taxon>Eukaryota</taxon>
        <taxon>Metazoa</taxon>
        <taxon>Ecdysozoa</taxon>
        <taxon>Arthropoda</taxon>
        <taxon>Crustacea</taxon>
        <taxon>Branchiopoda</taxon>
        <taxon>Diplostraca</taxon>
        <taxon>Cladocera</taxon>
        <taxon>Anomopoda</taxon>
        <taxon>Daphniidae</taxon>
        <taxon>Daphnia</taxon>
    </lineage>
</organism>
<dbReference type="InterPro" id="IPR041645">
    <property type="entry name" value="ADAMTS_CR_2"/>
</dbReference>
<feature type="binding site" evidence="8">
    <location>
        <position position="220"/>
    </location>
    <ligand>
        <name>Zn(2+)</name>
        <dbReference type="ChEBI" id="CHEBI:29105"/>
        <note>catalytic</note>
    </ligand>
</feature>
<protein>
    <recommendedName>
        <fullName evidence="9">Peptidase M12B domain-containing protein</fullName>
    </recommendedName>
</protein>
<gene>
    <name evidence="10" type="ORF">DAPPUDRAFT_309664</name>
</gene>
<dbReference type="MEROPS" id="M12.A52"/>
<dbReference type="Gene3D" id="3.40.390.10">
    <property type="entry name" value="Collagenase (Catalytic Domain)"/>
    <property type="match status" value="1"/>
</dbReference>
<comment type="caution">
    <text evidence="8">Lacks conserved residue(s) required for the propagation of feature annotation.</text>
</comment>
<dbReference type="InterPro" id="IPR024079">
    <property type="entry name" value="MetalloPept_cat_dom_sf"/>
</dbReference>
<dbReference type="OMA" id="CGSTYIM"/>
<keyword evidence="11" id="KW-1185">Reference proteome</keyword>
<evidence type="ECO:0000259" key="9">
    <source>
        <dbReference type="PROSITE" id="PS50215"/>
    </source>
</evidence>
<evidence type="ECO:0000256" key="6">
    <source>
        <dbReference type="ARBA" id="ARBA00023157"/>
    </source>
</evidence>
<reference evidence="10 11" key="1">
    <citation type="journal article" date="2011" name="Science">
        <title>The ecoresponsive genome of Daphnia pulex.</title>
        <authorList>
            <person name="Colbourne J.K."/>
            <person name="Pfrender M.E."/>
            <person name="Gilbert D."/>
            <person name="Thomas W.K."/>
            <person name="Tucker A."/>
            <person name="Oakley T.H."/>
            <person name="Tokishita S."/>
            <person name="Aerts A."/>
            <person name="Arnold G.J."/>
            <person name="Basu M.K."/>
            <person name="Bauer D.J."/>
            <person name="Caceres C.E."/>
            <person name="Carmel L."/>
            <person name="Casola C."/>
            <person name="Choi J.H."/>
            <person name="Detter J.C."/>
            <person name="Dong Q."/>
            <person name="Dusheyko S."/>
            <person name="Eads B.D."/>
            <person name="Frohlich T."/>
            <person name="Geiler-Samerotte K.A."/>
            <person name="Gerlach D."/>
            <person name="Hatcher P."/>
            <person name="Jogdeo S."/>
            <person name="Krijgsveld J."/>
            <person name="Kriventseva E.V."/>
            <person name="Kultz D."/>
            <person name="Laforsch C."/>
            <person name="Lindquist E."/>
            <person name="Lopez J."/>
            <person name="Manak J.R."/>
            <person name="Muller J."/>
            <person name="Pangilinan J."/>
            <person name="Patwardhan R.P."/>
            <person name="Pitluck S."/>
            <person name="Pritham E.J."/>
            <person name="Rechtsteiner A."/>
            <person name="Rho M."/>
            <person name="Rogozin I.B."/>
            <person name="Sakarya O."/>
            <person name="Salamov A."/>
            <person name="Schaack S."/>
            <person name="Shapiro H."/>
            <person name="Shiga Y."/>
            <person name="Skalitzky C."/>
            <person name="Smith Z."/>
            <person name="Souvorov A."/>
            <person name="Sung W."/>
            <person name="Tang Z."/>
            <person name="Tsuchiya D."/>
            <person name="Tu H."/>
            <person name="Vos H."/>
            <person name="Wang M."/>
            <person name="Wolf Y.I."/>
            <person name="Yamagata H."/>
            <person name="Yamada T."/>
            <person name="Ye Y."/>
            <person name="Shaw J.R."/>
            <person name="Andrews J."/>
            <person name="Crease T.J."/>
            <person name="Tang H."/>
            <person name="Lucas S.M."/>
            <person name="Robertson H.M."/>
            <person name="Bork P."/>
            <person name="Koonin E.V."/>
            <person name="Zdobnov E.M."/>
            <person name="Grigoriev I.V."/>
            <person name="Lynch M."/>
            <person name="Boore J.L."/>
        </authorList>
    </citation>
    <scope>NUCLEOTIDE SEQUENCE [LARGE SCALE GENOMIC DNA]</scope>
</reference>
<evidence type="ECO:0000256" key="7">
    <source>
        <dbReference type="ARBA" id="ARBA00023180"/>
    </source>
</evidence>
<keyword evidence="2 8" id="KW-0479">Metal-binding</keyword>
<evidence type="ECO:0000256" key="2">
    <source>
        <dbReference type="ARBA" id="ARBA00022723"/>
    </source>
</evidence>
<evidence type="ECO:0000313" key="10">
    <source>
        <dbReference type="EMBL" id="EFX89976.1"/>
    </source>
</evidence>
<dbReference type="SUPFAM" id="SSF55486">
    <property type="entry name" value="Metalloproteases ('zincins'), catalytic domain"/>
    <property type="match status" value="1"/>
</dbReference>
<evidence type="ECO:0000256" key="8">
    <source>
        <dbReference type="PROSITE-ProRule" id="PRU00276"/>
    </source>
</evidence>
<evidence type="ECO:0000256" key="4">
    <source>
        <dbReference type="ARBA" id="ARBA00022833"/>
    </source>
</evidence>
<evidence type="ECO:0000256" key="1">
    <source>
        <dbReference type="ARBA" id="ARBA00022670"/>
    </source>
</evidence>
<dbReference type="eggNOG" id="KOG3538">
    <property type="taxonomic scope" value="Eukaryota"/>
</dbReference>
<dbReference type="GO" id="GO:0004222">
    <property type="term" value="F:metalloendopeptidase activity"/>
    <property type="evidence" value="ECO:0007669"/>
    <property type="project" value="InterPro"/>
</dbReference>
<dbReference type="Proteomes" id="UP000000305">
    <property type="component" value="Unassembled WGS sequence"/>
</dbReference>
<dbReference type="HOGENOM" id="CLU_049552_0_0_1"/>
<keyword evidence="6" id="KW-1015">Disulfide bond</keyword>
<proteinExistence type="predicted"/>
<dbReference type="PANTHER" id="PTHR13723">
    <property type="entry name" value="ADAMTS A DISINTEGRIN AND METALLOPROTEASE WITH THROMBOSPONDIN MOTIFS PROTEASE"/>
    <property type="match status" value="1"/>
</dbReference>
<feature type="binding site" evidence="8">
    <location>
        <position position="216"/>
    </location>
    <ligand>
        <name>Zn(2+)</name>
        <dbReference type="ChEBI" id="CHEBI:29105"/>
        <note>catalytic</note>
    </ligand>
</feature>
<dbReference type="InterPro" id="IPR050439">
    <property type="entry name" value="ADAMTS_ADAMTS-like"/>
</dbReference>
<feature type="binding site" evidence="8">
    <location>
        <position position="226"/>
    </location>
    <ligand>
        <name>Zn(2+)</name>
        <dbReference type="ChEBI" id="CHEBI:29105"/>
        <note>catalytic</note>
    </ligand>
</feature>
<name>E9FS60_DAPPU</name>
<dbReference type="InParanoid" id="E9FS60"/>
<dbReference type="Pfam" id="PF01421">
    <property type="entry name" value="Reprolysin"/>
    <property type="match status" value="1"/>
</dbReference>